<keyword evidence="13" id="KW-0460">Magnesium</keyword>
<gene>
    <name evidence="14" type="ORF">FKZ61_18110</name>
</gene>
<dbReference type="SUPFAM" id="SSF89562">
    <property type="entry name" value="RraA-like"/>
    <property type="match status" value="1"/>
</dbReference>
<dbReference type="Pfam" id="PF03737">
    <property type="entry name" value="RraA-like"/>
    <property type="match status" value="1"/>
</dbReference>
<dbReference type="EMBL" id="VIGC01000027">
    <property type="protein sequence ID" value="TQE94144.1"/>
    <property type="molecule type" value="Genomic_DNA"/>
</dbReference>
<dbReference type="EC" id="4.1.1.112" evidence="6"/>
<protein>
    <recommendedName>
        <fullName evidence="7">Putative 4-hydroxy-4-methyl-2-oxoglutarate aldolase</fullName>
        <ecNumber evidence="6">4.1.1.112</ecNumber>
        <ecNumber evidence="5">4.1.3.17</ecNumber>
    </recommendedName>
    <alternativeName>
        <fullName evidence="11">Oxaloacetate decarboxylase</fullName>
    </alternativeName>
    <alternativeName>
        <fullName evidence="9">Regulator of ribonuclease activity homolog</fullName>
    </alternativeName>
    <alternativeName>
        <fullName evidence="10">RraA-like protein</fullName>
    </alternativeName>
</protein>
<comment type="function">
    <text evidence="8">Catalyzes the aldol cleavage of 4-hydroxy-4-methyl-2-oxoglutarate (HMG) into 2 molecules of pyruvate. Also contains a secondary oxaloacetate (OAA) decarboxylase activity due to the common pyruvate enolate transition state formed following C-C bond cleavage in the retro-aldol and decarboxylation reactions.</text>
</comment>
<evidence type="ECO:0000256" key="3">
    <source>
        <dbReference type="ARBA" id="ARBA00008621"/>
    </source>
</evidence>
<dbReference type="GO" id="GO:0047443">
    <property type="term" value="F:4-hydroxy-4-methyl-2-oxoglutarate aldolase activity"/>
    <property type="evidence" value="ECO:0007669"/>
    <property type="project" value="UniProtKB-EC"/>
</dbReference>
<organism evidence="14 15">
    <name type="scientific">Litorilinea aerophila</name>
    <dbReference type="NCBI Taxonomy" id="1204385"/>
    <lineage>
        <taxon>Bacteria</taxon>
        <taxon>Bacillati</taxon>
        <taxon>Chloroflexota</taxon>
        <taxon>Caldilineae</taxon>
        <taxon>Caldilineales</taxon>
        <taxon>Caldilineaceae</taxon>
        <taxon>Litorilinea</taxon>
    </lineage>
</organism>
<feature type="binding site" evidence="13">
    <location>
        <position position="128"/>
    </location>
    <ligand>
        <name>substrate</name>
    </ligand>
</feature>
<dbReference type="CDD" id="cd16841">
    <property type="entry name" value="RraA_family"/>
    <property type="match status" value="1"/>
</dbReference>
<evidence type="ECO:0000313" key="15">
    <source>
        <dbReference type="Proteomes" id="UP000317371"/>
    </source>
</evidence>
<feature type="binding site" evidence="13">
    <location>
        <position position="129"/>
    </location>
    <ligand>
        <name>Mg(2+)</name>
        <dbReference type="ChEBI" id="CHEBI:18420"/>
    </ligand>
</feature>
<dbReference type="Gene3D" id="3.50.30.40">
    <property type="entry name" value="Ribonuclease E inhibitor RraA/RraA-like"/>
    <property type="match status" value="1"/>
</dbReference>
<keyword evidence="15" id="KW-1185">Reference proteome</keyword>
<feature type="binding site" evidence="13">
    <location>
        <begin position="106"/>
        <end position="109"/>
    </location>
    <ligand>
        <name>substrate</name>
    </ligand>
</feature>
<dbReference type="EC" id="4.1.3.17" evidence="5"/>
<evidence type="ECO:0000313" key="14">
    <source>
        <dbReference type="EMBL" id="TQE94144.1"/>
    </source>
</evidence>
<comment type="subunit">
    <text evidence="4">Homotrimer.</text>
</comment>
<dbReference type="InParanoid" id="A0A540VBK9"/>
<dbReference type="OrthoDB" id="9784786at2"/>
<accession>A0A540VBK9</accession>
<dbReference type="GO" id="GO:0046872">
    <property type="term" value="F:metal ion binding"/>
    <property type="evidence" value="ECO:0007669"/>
    <property type="project" value="UniProtKB-KW"/>
</dbReference>
<comment type="cofactor">
    <cofactor evidence="13">
        <name>Mg(2+)</name>
        <dbReference type="ChEBI" id="CHEBI:18420"/>
    </cofactor>
</comment>
<evidence type="ECO:0000256" key="2">
    <source>
        <dbReference type="ARBA" id="ARBA00001968"/>
    </source>
</evidence>
<evidence type="ECO:0000256" key="6">
    <source>
        <dbReference type="ARBA" id="ARBA00012947"/>
    </source>
</evidence>
<evidence type="ECO:0000256" key="11">
    <source>
        <dbReference type="ARBA" id="ARBA00032305"/>
    </source>
</evidence>
<comment type="cofactor">
    <cofactor evidence="2">
        <name>a divalent metal cation</name>
        <dbReference type="ChEBI" id="CHEBI:60240"/>
    </cofactor>
</comment>
<comment type="similarity">
    <text evidence="3">Belongs to the class II aldolase/RraA-like family.</text>
</comment>
<reference evidence="14 15" key="1">
    <citation type="submission" date="2019-06" db="EMBL/GenBank/DDBJ databases">
        <title>Genome sequence of Litorilinea aerophila BAA-2444.</title>
        <authorList>
            <person name="Maclea K.S."/>
            <person name="Maurais E.G."/>
            <person name="Iannazzi L.C."/>
        </authorList>
    </citation>
    <scope>NUCLEOTIDE SEQUENCE [LARGE SCALE GENOMIC DNA]</scope>
    <source>
        <strain evidence="14 15">ATCC BAA-2444</strain>
    </source>
</reference>
<evidence type="ECO:0000256" key="7">
    <source>
        <dbReference type="ARBA" id="ARBA00016549"/>
    </source>
</evidence>
<dbReference type="PANTHER" id="PTHR33254:SF4">
    <property type="entry name" value="4-HYDROXY-4-METHYL-2-OXOGLUTARATE ALDOLASE 3-RELATED"/>
    <property type="match status" value="1"/>
</dbReference>
<comment type="catalytic activity">
    <reaction evidence="1">
        <text>4-hydroxy-4-methyl-2-oxoglutarate = 2 pyruvate</text>
        <dbReference type="Rhea" id="RHEA:22748"/>
        <dbReference type="ChEBI" id="CHEBI:15361"/>
        <dbReference type="ChEBI" id="CHEBI:58276"/>
        <dbReference type="EC" id="4.1.3.17"/>
    </reaction>
</comment>
<name>A0A540VBK9_9CHLR</name>
<dbReference type="GO" id="GO:0008948">
    <property type="term" value="F:oxaloacetate decarboxylase activity"/>
    <property type="evidence" value="ECO:0007669"/>
    <property type="project" value="UniProtKB-EC"/>
</dbReference>
<dbReference type="Proteomes" id="UP000317371">
    <property type="component" value="Unassembled WGS sequence"/>
</dbReference>
<evidence type="ECO:0000256" key="4">
    <source>
        <dbReference type="ARBA" id="ARBA00011233"/>
    </source>
</evidence>
<evidence type="ECO:0000256" key="5">
    <source>
        <dbReference type="ARBA" id="ARBA00012213"/>
    </source>
</evidence>
<evidence type="ECO:0000256" key="13">
    <source>
        <dbReference type="PIRSR" id="PIRSR605493-1"/>
    </source>
</evidence>
<keyword evidence="13" id="KW-0479">Metal-binding</keyword>
<dbReference type="PANTHER" id="PTHR33254">
    <property type="entry name" value="4-HYDROXY-4-METHYL-2-OXOGLUTARATE ALDOLASE 3-RELATED"/>
    <property type="match status" value="1"/>
</dbReference>
<evidence type="ECO:0000256" key="9">
    <source>
        <dbReference type="ARBA" id="ARBA00029596"/>
    </source>
</evidence>
<evidence type="ECO:0000256" key="10">
    <source>
        <dbReference type="ARBA" id="ARBA00030169"/>
    </source>
</evidence>
<sequence>MATISPEVLAKLRQFDTPTICNIIELFEVRPRNTGYMDARIKACFPEMPPMVGFASTATFRSAAPPRNGAGYGGVQEQIERFGELDGPAVVVFQDLDEPSAAATFGEVMCTTYKTFGAVGLITSGTGRDLDQVRAINFPVFTNGAICSHGYNHIPQVHVPVHVGGITVYPNDLLHGDCNGVTTIPHDIAAEVADIGDEFVAAEQLILDVLRSGNATVKAYAEARAEAAARMAKLREQVSRARR</sequence>
<dbReference type="InterPro" id="IPR005493">
    <property type="entry name" value="RraA/RraA-like"/>
</dbReference>
<comment type="catalytic activity">
    <reaction evidence="12">
        <text>oxaloacetate + H(+) = pyruvate + CO2</text>
        <dbReference type="Rhea" id="RHEA:15641"/>
        <dbReference type="ChEBI" id="CHEBI:15361"/>
        <dbReference type="ChEBI" id="CHEBI:15378"/>
        <dbReference type="ChEBI" id="CHEBI:16452"/>
        <dbReference type="ChEBI" id="CHEBI:16526"/>
        <dbReference type="EC" id="4.1.1.112"/>
    </reaction>
</comment>
<evidence type="ECO:0000256" key="1">
    <source>
        <dbReference type="ARBA" id="ARBA00001342"/>
    </source>
</evidence>
<evidence type="ECO:0000256" key="8">
    <source>
        <dbReference type="ARBA" id="ARBA00025046"/>
    </source>
</evidence>
<comment type="caution">
    <text evidence="14">The sequence shown here is derived from an EMBL/GenBank/DDBJ whole genome shotgun (WGS) entry which is preliminary data.</text>
</comment>
<dbReference type="AlphaFoldDB" id="A0A540VBK9"/>
<evidence type="ECO:0000256" key="12">
    <source>
        <dbReference type="ARBA" id="ARBA00047973"/>
    </source>
</evidence>
<dbReference type="RefSeq" id="WP_141611572.1">
    <property type="nucleotide sequence ID" value="NZ_VIGC02000027.1"/>
</dbReference>
<dbReference type="InterPro" id="IPR036704">
    <property type="entry name" value="RraA/RraA-like_sf"/>
</dbReference>
<proteinExistence type="inferred from homology"/>